<dbReference type="PaxDb" id="65489-OBART08G13250.1"/>
<dbReference type="EnsemblPlants" id="OBART08G13250.1">
    <property type="protein sequence ID" value="OBART08G13250.1"/>
    <property type="gene ID" value="OBART08G13250"/>
</dbReference>
<accession>A0A0D3GZS6</accession>
<evidence type="ECO:0000313" key="2">
    <source>
        <dbReference type="Proteomes" id="UP000026960"/>
    </source>
</evidence>
<evidence type="ECO:0000313" key="1">
    <source>
        <dbReference type="EnsemblPlants" id="OBART08G13250.1"/>
    </source>
</evidence>
<dbReference type="Proteomes" id="UP000026960">
    <property type="component" value="Chromosome 8"/>
</dbReference>
<reference evidence="1" key="1">
    <citation type="journal article" date="2009" name="Rice">
        <title>De Novo Next Generation Sequencing of Plant Genomes.</title>
        <authorList>
            <person name="Rounsley S."/>
            <person name="Marri P.R."/>
            <person name="Yu Y."/>
            <person name="He R."/>
            <person name="Sisneros N."/>
            <person name="Goicoechea J.L."/>
            <person name="Lee S.J."/>
            <person name="Angelova A."/>
            <person name="Kudrna D."/>
            <person name="Luo M."/>
            <person name="Affourtit J."/>
            <person name="Desany B."/>
            <person name="Knight J."/>
            <person name="Niazi F."/>
            <person name="Egholm M."/>
            <person name="Wing R.A."/>
        </authorList>
    </citation>
    <scope>NUCLEOTIDE SEQUENCE [LARGE SCALE GENOMIC DNA]</scope>
    <source>
        <strain evidence="1">cv. IRGC 105608</strain>
    </source>
</reference>
<organism evidence="1">
    <name type="scientific">Oryza barthii</name>
    <dbReference type="NCBI Taxonomy" id="65489"/>
    <lineage>
        <taxon>Eukaryota</taxon>
        <taxon>Viridiplantae</taxon>
        <taxon>Streptophyta</taxon>
        <taxon>Embryophyta</taxon>
        <taxon>Tracheophyta</taxon>
        <taxon>Spermatophyta</taxon>
        <taxon>Magnoliopsida</taxon>
        <taxon>Liliopsida</taxon>
        <taxon>Poales</taxon>
        <taxon>Poaceae</taxon>
        <taxon>BOP clade</taxon>
        <taxon>Oryzoideae</taxon>
        <taxon>Oryzeae</taxon>
        <taxon>Oryzinae</taxon>
        <taxon>Oryza</taxon>
    </lineage>
</organism>
<sequence length="60" mass="6209">MPLLLLAVSRRIRTPGGTGSGHHVVAAPQEGPINAELVYDAWGDEVNEDGAGVRADAEDG</sequence>
<reference evidence="1" key="2">
    <citation type="submission" date="2015-03" db="UniProtKB">
        <authorList>
            <consortium name="EnsemblPlants"/>
        </authorList>
    </citation>
    <scope>IDENTIFICATION</scope>
</reference>
<protein>
    <submittedName>
        <fullName evidence="1">Uncharacterized protein</fullName>
    </submittedName>
</protein>
<name>A0A0D3GZS6_9ORYZ</name>
<keyword evidence="2" id="KW-1185">Reference proteome</keyword>
<dbReference type="AlphaFoldDB" id="A0A0D3GZS6"/>
<dbReference type="HOGENOM" id="CLU_2945845_0_0_1"/>
<proteinExistence type="predicted"/>
<dbReference type="Gramene" id="OBART08G13250.1">
    <property type="protein sequence ID" value="OBART08G13250.1"/>
    <property type="gene ID" value="OBART08G13250"/>
</dbReference>